<reference evidence="3" key="1">
    <citation type="submission" date="2014-07" db="EMBL/GenBank/DDBJ databases">
        <authorList>
            <person name="Urmite Genomes Urmite Genomes"/>
        </authorList>
    </citation>
    <scope>NUCLEOTIDE SEQUENCE</scope>
    <source>
        <strain evidence="3">13S34_air</strain>
    </source>
</reference>
<feature type="compositionally biased region" description="Basic and acidic residues" evidence="1">
    <location>
        <begin position="31"/>
        <end position="75"/>
    </location>
</feature>
<feature type="region of interest" description="Disordered" evidence="1">
    <location>
        <begin position="18"/>
        <end position="75"/>
    </location>
</feature>
<dbReference type="HOGENOM" id="CLU_097126_0_0_9"/>
<evidence type="ECO:0000256" key="1">
    <source>
        <dbReference type="SAM" id="MobiDB-lite"/>
    </source>
</evidence>
<dbReference type="EMBL" id="LN483077">
    <property type="protein sequence ID" value="CEA05234.1"/>
    <property type="molecule type" value="Genomic_DNA"/>
</dbReference>
<feature type="chain" id="PRO_5038507361" evidence="2">
    <location>
        <begin position="22"/>
        <end position="250"/>
    </location>
</feature>
<evidence type="ECO:0000313" key="3">
    <source>
        <dbReference type="EMBL" id="CEA05234.1"/>
    </source>
</evidence>
<keyword evidence="2" id="KW-0732">Signal</keyword>
<name>A0A078MFZ6_9BACL</name>
<gene>
    <name evidence="3" type="ORF">BN1050_02359</name>
</gene>
<accession>A0A078MFZ6</accession>
<organism evidence="3">
    <name type="scientific">Metalysinibacillus saudimassiliensis</name>
    <dbReference type="NCBI Taxonomy" id="1461583"/>
    <lineage>
        <taxon>Bacteria</taxon>
        <taxon>Bacillati</taxon>
        <taxon>Bacillota</taxon>
        <taxon>Bacilli</taxon>
        <taxon>Bacillales</taxon>
        <taxon>Caryophanaceae</taxon>
        <taxon>Metalysinibacillus</taxon>
    </lineage>
</organism>
<evidence type="ECO:0000256" key="2">
    <source>
        <dbReference type="SAM" id="SignalP"/>
    </source>
</evidence>
<dbReference type="PROSITE" id="PS51257">
    <property type="entry name" value="PROKAR_LIPOPROTEIN"/>
    <property type="match status" value="1"/>
</dbReference>
<feature type="signal peptide" evidence="2">
    <location>
        <begin position="1"/>
        <end position="21"/>
    </location>
</feature>
<sequence>MKKWLVILGAASLLAACTAESTEEQTTAKPQKPDTEQTETVKKPEDKPLETTEKPAEVEKDKEKDKEEVKKPADKATGEQLPLKEYFLKDGKKAHYLGEGIEFATYDVETRWLSDNYVAHYVNNGGVEAQRVYRITDTAIELVVDEVVQGTKPDVPKVDWLDKVKPLEIVLQSPLTKGSKFDKWTVVKTDETIITPVATYNNVIVLEDKGKDYTDTRYFAKGVGEIKTVYVMDMDNNETYRTTSTLDKIY</sequence>
<dbReference type="AlphaFoldDB" id="A0A078MFZ6"/>
<protein>
    <submittedName>
        <fullName evidence="3">Uncharacterized protein</fullName>
    </submittedName>
</protein>
<proteinExistence type="predicted"/>
<dbReference type="PATRIC" id="fig|1461583.4.peg.2274"/>